<proteinExistence type="predicted"/>
<dbReference type="SMART" id="SM00612">
    <property type="entry name" value="Kelch"/>
    <property type="match status" value="3"/>
</dbReference>
<accession>A0A9N8DCY6</accession>
<evidence type="ECO:0000256" key="1">
    <source>
        <dbReference type="ARBA" id="ARBA00022441"/>
    </source>
</evidence>
<name>A0A9N8DCY6_9STRA</name>
<feature type="region of interest" description="Disordered" evidence="4">
    <location>
        <begin position="500"/>
        <end position="523"/>
    </location>
</feature>
<dbReference type="Pfam" id="PF13920">
    <property type="entry name" value="zf-C3HC4_3"/>
    <property type="match status" value="1"/>
</dbReference>
<comment type="caution">
    <text evidence="6">The sequence shown here is derived from an EMBL/GenBank/DDBJ whole genome shotgun (WGS) entry which is preliminary data.</text>
</comment>
<gene>
    <name evidence="6" type="ORF">SEMRO_66_G037190.1</name>
</gene>
<dbReference type="GO" id="GO:0008270">
    <property type="term" value="F:zinc ion binding"/>
    <property type="evidence" value="ECO:0007669"/>
    <property type="project" value="UniProtKB-KW"/>
</dbReference>
<keyword evidence="6" id="KW-0436">Ligase</keyword>
<sequence length="577" mass="62131">MLYAANAWTTVRHAFTPEVDVSSCSSVVFDGQHLVVLGHNAGKKGWLSTGFVLTMKDGQWHLETTIPGLNMPNQKPLFGSVHAVTKAVLAPGASIVLVDNRYLYAVVKNDTGDKTKLNAHGYIPQEELIVADLKRYMEIQSRGVVSTVFDWIGSSLGISGTQDSTAKPESAFWRFRAEMEQAGSSITTDNHAIYAVGGFTTLSPKFYEVFAAKERVSRSVSMLSLRQDSATQQQTTPTGWERLPDLNVRRKNLATVVVGGYLYAIGGQNEKGKALASVERLDLAAACNNLAAWEPVASMNTARFSSAVTVTDSGIIVVAGGSSSSGSILNTVEYLKHTTFVNHTPDWKKLPNLQTARAGASLSIIHSKLVISGGRDSSPGLLWGPEGLDSIETLDLLVQERGGDAEEVPASFVPMASATLLPEAQAELYIDNPPMAPESTADRGDPTSIPVLRPTAPTLEEVLEYPVALVSELTNTLPTSIRNDGEGQEHQVPLAAVAPMQPPSLPPAMQPPTASKSDDQCDDQGSENDFTCAVCLERKKQVAFYCGHQTCLHCSPLLNECHICRKPIQGRVQLFGD</sequence>
<keyword evidence="3" id="KW-0863">Zinc-finger</keyword>
<dbReference type="CDD" id="cd16520">
    <property type="entry name" value="RING-HC_MIBs-like"/>
    <property type="match status" value="1"/>
</dbReference>
<dbReference type="Gene3D" id="3.30.40.10">
    <property type="entry name" value="Zinc/RING finger domain, C3HC4 (zinc finger)"/>
    <property type="match status" value="1"/>
</dbReference>
<dbReference type="GO" id="GO:0016874">
    <property type="term" value="F:ligase activity"/>
    <property type="evidence" value="ECO:0007669"/>
    <property type="project" value="UniProtKB-KW"/>
</dbReference>
<evidence type="ECO:0000256" key="2">
    <source>
        <dbReference type="ARBA" id="ARBA00022737"/>
    </source>
</evidence>
<dbReference type="InterPro" id="IPR006652">
    <property type="entry name" value="Kelch_1"/>
</dbReference>
<dbReference type="OrthoDB" id="5855668at2759"/>
<keyword evidence="7" id="KW-1185">Reference proteome</keyword>
<dbReference type="AlphaFoldDB" id="A0A9N8DCY6"/>
<keyword evidence="3" id="KW-0862">Zinc</keyword>
<feature type="compositionally biased region" description="Pro residues" evidence="4">
    <location>
        <begin position="500"/>
        <end position="510"/>
    </location>
</feature>
<dbReference type="EMBL" id="CAICTM010000065">
    <property type="protein sequence ID" value="CAB9499671.1"/>
    <property type="molecule type" value="Genomic_DNA"/>
</dbReference>
<keyword evidence="2" id="KW-0677">Repeat</keyword>
<dbReference type="SUPFAM" id="SSF117281">
    <property type="entry name" value="Kelch motif"/>
    <property type="match status" value="1"/>
</dbReference>
<evidence type="ECO:0000256" key="4">
    <source>
        <dbReference type="SAM" id="MobiDB-lite"/>
    </source>
</evidence>
<evidence type="ECO:0000313" key="6">
    <source>
        <dbReference type="EMBL" id="CAB9499671.1"/>
    </source>
</evidence>
<dbReference type="Proteomes" id="UP001153069">
    <property type="component" value="Unassembled WGS sequence"/>
</dbReference>
<dbReference type="PROSITE" id="PS50089">
    <property type="entry name" value="ZF_RING_2"/>
    <property type="match status" value="1"/>
</dbReference>
<dbReference type="InterPro" id="IPR013083">
    <property type="entry name" value="Znf_RING/FYVE/PHD"/>
</dbReference>
<protein>
    <submittedName>
        <fullName evidence="6">Protein ligase MIB1</fullName>
    </submittedName>
</protein>
<dbReference type="PANTHER" id="PTHR45632:SF3">
    <property type="entry name" value="KELCH-LIKE PROTEIN 32"/>
    <property type="match status" value="1"/>
</dbReference>
<dbReference type="Pfam" id="PF01344">
    <property type="entry name" value="Kelch_1"/>
    <property type="match status" value="1"/>
</dbReference>
<dbReference type="InterPro" id="IPR001841">
    <property type="entry name" value="Znf_RING"/>
</dbReference>
<dbReference type="Gene3D" id="2.120.10.80">
    <property type="entry name" value="Kelch-type beta propeller"/>
    <property type="match status" value="1"/>
</dbReference>
<feature type="domain" description="RING-type" evidence="5">
    <location>
        <begin position="532"/>
        <end position="565"/>
    </location>
</feature>
<dbReference type="PANTHER" id="PTHR45632">
    <property type="entry name" value="LD33804P"/>
    <property type="match status" value="1"/>
</dbReference>
<evidence type="ECO:0000259" key="5">
    <source>
        <dbReference type="PROSITE" id="PS50089"/>
    </source>
</evidence>
<dbReference type="InterPro" id="IPR015915">
    <property type="entry name" value="Kelch-typ_b-propeller"/>
</dbReference>
<keyword evidence="3" id="KW-0479">Metal-binding</keyword>
<keyword evidence="1" id="KW-0880">Kelch repeat</keyword>
<evidence type="ECO:0000313" key="7">
    <source>
        <dbReference type="Proteomes" id="UP001153069"/>
    </source>
</evidence>
<organism evidence="6 7">
    <name type="scientific">Seminavis robusta</name>
    <dbReference type="NCBI Taxonomy" id="568900"/>
    <lineage>
        <taxon>Eukaryota</taxon>
        <taxon>Sar</taxon>
        <taxon>Stramenopiles</taxon>
        <taxon>Ochrophyta</taxon>
        <taxon>Bacillariophyta</taxon>
        <taxon>Bacillariophyceae</taxon>
        <taxon>Bacillariophycidae</taxon>
        <taxon>Naviculales</taxon>
        <taxon>Naviculaceae</taxon>
        <taxon>Seminavis</taxon>
    </lineage>
</organism>
<evidence type="ECO:0000256" key="3">
    <source>
        <dbReference type="PROSITE-ProRule" id="PRU00175"/>
    </source>
</evidence>
<reference evidence="6" key="1">
    <citation type="submission" date="2020-06" db="EMBL/GenBank/DDBJ databases">
        <authorList>
            <consortium name="Plant Systems Biology data submission"/>
        </authorList>
    </citation>
    <scope>NUCLEOTIDE SEQUENCE</scope>
    <source>
        <strain evidence="6">D6</strain>
    </source>
</reference>